<dbReference type="SUPFAM" id="SSF48431">
    <property type="entry name" value="Lipovitellin-phosvitin complex, superhelical domain"/>
    <property type="match status" value="1"/>
</dbReference>
<reference evidence="10" key="1">
    <citation type="submission" date="2020-03" db="EMBL/GenBank/DDBJ databases">
        <authorList>
            <person name="Zou Z."/>
        </authorList>
    </citation>
    <scope>NUCLEOTIDE SEQUENCE</scope>
</reference>
<dbReference type="Gene3D" id="2.30.230.10">
    <property type="entry name" value="Lipovitellin, beta-sheet shell regions, chain A"/>
    <property type="match status" value="1"/>
</dbReference>
<feature type="domain" description="VWFD" evidence="9">
    <location>
        <begin position="1631"/>
        <end position="1823"/>
    </location>
</feature>
<dbReference type="EMBL" id="MT247384">
    <property type="protein sequence ID" value="QSL97852.1"/>
    <property type="molecule type" value="mRNA"/>
</dbReference>
<dbReference type="InterPro" id="IPR015819">
    <property type="entry name" value="Lipid_transp_b-sht_shell"/>
</dbReference>
<dbReference type="InterPro" id="IPR011030">
    <property type="entry name" value="Lipovitellin_superhlx_dom"/>
</dbReference>
<name>A0A899IIU0_ALEOV</name>
<dbReference type="PANTHER" id="PTHR23345">
    <property type="entry name" value="VITELLOGENIN-RELATED"/>
    <property type="match status" value="1"/>
</dbReference>
<feature type="coiled-coil region" evidence="6">
    <location>
        <begin position="1858"/>
        <end position="1885"/>
    </location>
</feature>
<keyword evidence="3" id="KW-1015">Disulfide bond</keyword>
<dbReference type="SUPFAM" id="SSF56968">
    <property type="entry name" value="Lipovitellin-phosvitin complex, beta-sheet shell regions"/>
    <property type="match status" value="2"/>
</dbReference>
<dbReference type="PANTHER" id="PTHR23345:SF15">
    <property type="entry name" value="VITELLOGENIN 1-RELATED"/>
    <property type="match status" value="1"/>
</dbReference>
<keyword evidence="6" id="KW-0175">Coiled coil</keyword>
<dbReference type="InterPro" id="IPR001747">
    <property type="entry name" value="Vitellogenin_N"/>
</dbReference>
<evidence type="ECO:0000259" key="9">
    <source>
        <dbReference type="PROSITE" id="PS51233"/>
    </source>
</evidence>
<sequence length="2009" mass="226243">MRFSIGLVFSALFVSAVLSAQIAPNQLPIQLMPGQSYIYSYSGRLVSGIAQLDTNAAVLEINSDIVLQPEEDGTKVAMQMTNIRVGKHNGIVSEHLTGRIVIDHQEQREYDQWLSKPIRFLWVNGQVKSFEASAQEPEWSINVKKSILSLLNINLSPAKIIQTERTKQNTIHHRRQAEEQLVVYPIYEDGIGGICETLYEVKQAPYTWSEEYQHGQGQQQQWSEKDMVLNVTKTRVYENCLTQPTLEKTNVDVRGAPVACKDGKPYPVVAGYYPMGAESEYQADATTYGPCTQGQKIQASPVDQFNYVKYNISKKAQQGVAQIESVYGEGKTIFNSNGKQIMVIVQQNITIQQVLPSAEVGHIKQVSNGIVHEELSFRLPKPVDATPLDIPYYHLFGKVNRRELEQLIPEMLNSVAEDLITNEIATNKNTMQKTVELNNAISVLDAETLERIFVKVAQKGRSSRANSQEQIVRKLFIDLIGSAGTTETALLAVRLYQQDQLTTYEAKELFEAIPQNLFIVDLKVVEAYLNLFLSDKVQQQRHLAASVGIAFGKMIHEATVKRQQTPGDIHTEQTVQQQRRAQAFVSQNQNIMMHQQRSQQPQQQGYSRIRRSAPWEQQFQQELLESQQIQKVIEVLREALRQAPTFHQKVTLIETLAHMAIPEVLEILAPYVNDQAAQEELPGYVVEKEEQLAEERNFIRQVTIYALAHVARQYPQQVLALLLPVYENKAEPYEVRIAAFTVLLHCQPAKQILERIGSELHFENNRQVKSFVRSSLETVANSTQPGWKQMAEDARLAIQLAPKDGLGMHYSKMVGQDYYDEEKKFGVNYLAEWVSSNVSQVPRSGYLQVAQSKGPFKNVMLELGYNAKGVDSLLQRLAEPNGIVSDAFEAMNTQTKDRRILRKRSAVDSSAQQALQALKEKLNLVVRSDDEPKATIFMKLFERTSYFALDRHYIHSIIDSAEDTIKDLASSLMTGKSFHYVKLVMPNQLYKVVPSELGLPVVITERHPTILSIKINKAKLQLDMPKQAIIPVGANLTVQVVPTLYHAPYDFVFALTPATNEAVGTHVEKTTRASFPVEFSVGYKRNALSWSIVPTVPQEIVHHHVSAKTFISKATIASSPDRDWLQEAAEIKTKRQPFQSEKQYLKEQLGLGLRVQVQSESPIHSASSFFRTETARKHGIIAAAVEMITATEDITPREVHIALESDAEKQVTGWDFNLRYKRVEDLEGKQTREVTVEEEEEWNTDAQDLAKLNGGNRQAWVWAARAAKAARQSEEQEQMPVSSAPTTEQVWEKIFATKYSRESVKSVAQQLMAQTKPVWSAHWSESELESVERSSEQQRLPAIIAHDVVLTAIARSARPTYYGVNALLVKTFDERAYWLKVNAFARKESIQNYATTKTAQNHQELCFDGLISYPVIPNEFYYEPTATQDLKAKVHARLSFGYDCVAQTGVAAVQINGLLEKTDEKVIRREDLARSSEYPANQPEGWFYQQCAVDRAQGKPLSYAYERAIIEDSYFKQFVFDIEYANIAPEVANWTRKLALATKVALYQHLQVAEALDEQSNLPQNAPNKIRITAQFSTKFAELPLANLYIQSPKENAFFEKIHLRYLRPISALLPVSQVYQNALKSYESVDKCVVMENAIRTFDNVTIRLDQLQSSPCQFLIAKDCSAAEKFAIFARQLDADAKTKAVTVLVAGSEIRLLPPTKSANAAQVVIDGRTVQLHEQSKPQIVAKVAGDIVVYLRASRSEVTEPIVIVKSKAADLTVHYDGKSVKVEAGKQYQGTTCGLCGDNNDEAENEFTGPDACVYQKEQDFVASYALAGQHCEQAPIASGAKRCPAQVTSRSARFQNVISGKYGYVDLKDAQNKARSQELQAQANAEELARLNQKQMESLINRSPVRAQEQFGGYPQYPQQKMPATPNQQQLVQRLRTYFVHQADKVCFSTEPIISCLEGISRPTQYKQQLLNFHCLPAQSISVQRLTMQAQQSVLPQFGRKAVHYSQYVQTPVACIAA</sequence>
<dbReference type="Gene3D" id="1.25.10.20">
    <property type="entry name" value="Vitellinogen, superhelical"/>
    <property type="match status" value="1"/>
</dbReference>
<evidence type="ECO:0000259" key="8">
    <source>
        <dbReference type="PROSITE" id="PS51211"/>
    </source>
</evidence>
<dbReference type="InterPro" id="IPR015255">
    <property type="entry name" value="Vitellinogen_open_b-sht"/>
</dbReference>
<dbReference type="InterPro" id="IPR001846">
    <property type="entry name" value="VWF_type-D"/>
</dbReference>
<dbReference type="SMART" id="SM00216">
    <property type="entry name" value="VWD"/>
    <property type="match status" value="1"/>
</dbReference>
<evidence type="ECO:0000256" key="1">
    <source>
        <dbReference type="ARBA" id="ARBA00022729"/>
    </source>
</evidence>
<evidence type="ECO:0000256" key="4">
    <source>
        <dbReference type="ARBA" id="ARBA00023180"/>
    </source>
</evidence>
<dbReference type="InterPro" id="IPR050733">
    <property type="entry name" value="Vitellogenin/Apolipophorin"/>
</dbReference>
<dbReference type="InterPro" id="IPR015816">
    <property type="entry name" value="Vitellinogen_b-sht_N"/>
</dbReference>
<dbReference type="Pfam" id="PF00094">
    <property type="entry name" value="VWD"/>
    <property type="match status" value="1"/>
</dbReference>
<proteinExistence type="evidence at transcript level"/>
<comment type="caution">
    <text evidence="5">Lacks conserved residue(s) required for the propagation of feature annotation.</text>
</comment>
<evidence type="ECO:0000256" key="7">
    <source>
        <dbReference type="SAM" id="SignalP"/>
    </source>
</evidence>
<feature type="chain" id="PRO_5032524272" evidence="7">
    <location>
        <begin position="20"/>
        <end position="2009"/>
    </location>
</feature>
<evidence type="ECO:0000256" key="3">
    <source>
        <dbReference type="ARBA" id="ARBA00023157"/>
    </source>
</evidence>
<dbReference type="Pfam" id="PF09172">
    <property type="entry name" value="Vit_open_b-sht"/>
    <property type="match status" value="1"/>
</dbReference>
<dbReference type="Pfam" id="PF01347">
    <property type="entry name" value="Vitellogenin_N"/>
    <property type="match status" value="2"/>
</dbReference>
<keyword evidence="2" id="KW-0758">Storage protein</keyword>
<dbReference type="SMART" id="SM00638">
    <property type="entry name" value="LPD_N"/>
    <property type="match status" value="1"/>
</dbReference>
<dbReference type="Gene3D" id="2.20.80.10">
    <property type="entry name" value="Lipovitellin-phosvitin complex, chain A, domain 4"/>
    <property type="match status" value="1"/>
</dbReference>
<feature type="domain" description="Vitellogenin" evidence="8">
    <location>
        <begin position="31"/>
        <end position="845"/>
    </location>
</feature>
<evidence type="ECO:0000256" key="6">
    <source>
        <dbReference type="SAM" id="Coils"/>
    </source>
</evidence>
<keyword evidence="4" id="KW-0325">Glycoprotein</keyword>
<dbReference type="PROSITE" id="PS51211">
    <property type="entry name" value="VITELLOGENIN"/>
    <property type="match status" value="1"/>
</dbReference>
<dbReference type="SMART" id="SM01169">
    <property type="entry name" value="DUF1943"/>
    <property type="match status" value="1"/>
</dbReference>
<evidence type="ECO:0000313" key="10">
    <source>
        <dbReference type="EMBL" id="QSL97852.1"/>
    </source>
</evidence>
<dbReference type="GO" id="GO:0005319">
    <property type="term" value="F:lipid transporter activity"/>
    <property type="evidence" value="ECO:0007669"/>
    <property type="project" value="InterPro"/>
</dbReference>
<dbReference type="GO" id="GO:0045735">
    <property type="term" value="F:nutrient reservoir activity"/>
    <property type="evidence" value="ECO:0007669"/>
    <property type="project" value="UniProtKB-KW"/>
</dbReference>
<evidence type="ECO:0000256" key="2">
    <source>
        <dbReference type="ARBA" id="ARBA00022761"/>
    </source>
</evidence>
<protein>
    <submittedName>
        <fullName evidence="10">Vitellogenin</fullName>
    </submittedName>
</protein>
<feature type="signal peptide" evidence="7">
    <location>
        <begin position="1"/>
        <end position="19"/>
    </location>
</feature>
<keyword evidence="1 7" id="KW-0732">Signal</keyword>
<organism evidence="10">
    <name type="scientific">Aleuroglyphus ovatus</name>
    <name type="common">Brown-legged grain mite</name>
    <name type="synonym">Tyroglyphus ovatus</name>
    <dbReference type="NCBI Taxonomy" id="212130"/>
    <lineage>
        <taxon>Eukaryota</taxon>
        <taxon>Metazoa</taxon>
        <taxon>Ecdysozoa</taxon>
        <taxon>Arthropoda</taxon>
        <taxon>Chelicerata</taxon>
        <taxon>Arachnida</taxon>
        <taxon>Acari</taxon>
        <taxon>Acariformes</taxon>
        <taxon>Sarcoptiformes</taxon>
        <taxon>Astigmata</taxon>
        <taxon>Acaroidea</taxon>
        <taxon>Acaridae</taxon>
        <taxon>Tyrophaginae</taxon>
        <taxon>Aleuroglyphus</taxon>
    </lineage>
</organism>
<accession>A0A899IIU0</accession>
<evidence type="ECO:0000256" key="5">
    <source>
        <dbReference type="PROSITE-ProRule" id="PRU00557"/>
    </source>
</evidence>
<dbReference type="PROSITE" id="PS51233">
    <property type="entry name" value="VWFD"/>
    <property type="match status" value="1"/>
</dbReference>